<gene>
    <name evidence="10" type="primary">nadD</name>
    <name evidence="12" type="ORF">HMPREF3229_00112</name>
</gene>
<comment type="caution">
    <text evidence="12">The sequence shown here is derived from an EMBL/GenBank/DDBJ whole genome shotgun (WGS) entry which is preliminary data.</text>
</comment>
<dbReference type="Pfam" id="PF01467">
    <property type="entry name" value="CTP_transf_like"/>
    <property type="match status" value="1"/>
</dbReference>
<evidence type="ECO:0000256" key="7">
    <source>
        <dbReference type="ARBA" id="ARBA00022840"/>
    </source>
</evidence>
<dbReference type="SUPFAM" id="SSF52374">
    <property type="entry name" value="Nucleotidylyl transferase"/>
    <property type="match status" value="1"/>
</dbReference>
<evidence type="ECO:0000256" key="9">
    <source>
        <dbReference type="ARBA" id="ARBA00048721"/>
    </source>
</evidence>
<comment type="pathway">
    <text evidence="2 10">Cofactor biosynthesis; NAD(+) biosynthesis; deamido-NAD(+) from nicotinate D-ribonucleotide: step 1/1.</text>
</comment>
<dbReference type="GO" id="GO:0005524">
    <property type="term" value="F:ATP binding"/>
    <property type="evidence" value="ECO:0007669"/>
    <property type="project" value="UniProtKB-KW"/>
</dbReference>
<evidence type="ECO:0000256" key="8">
    <source>
        <dbReference type="ARBA" id="ARBA00023027"/>
    </source>
</evidence>
<organism evidence="12">
    <name type="scientific">Peptoniphilus harei</name>
    <dbReference type="NCBI Taxonomy" id="54005"/>
    <lineage>
        <taxon>Bacteria</taxon>
        <taxon>Bacillati</taxon>
        <taxon>Bacillota</taxon>
        <taxon>Tissierellia</taxon>
        <taxon>Tissierellales</taxon>
        <taxon>Peptoniphilaceae</taxon>
        <taxon>Peptoniphilus</taxon>
    </lineage>
</organism>
<dbReference type="PATRIC" id="fig|54005.3.peg.111"/>
<dbReference type="AlphaFoldDB" id="A0A133PSV5"/>
<dbReference type="RefSeq" id="WP_060799425.1">
    <property type="nucleotide sequence ID" value="NZ_KQ957085.1"/>
</dbReference>
<comment type="catalytic activity">
    <reaction evidence="9 10">
        <text>nicotinate beta-D-ribonucleotide + ATP + H(+) = deamido-NAD(+) + diphosphate</text>
        <dbReference type="Rhea" id="RHEA:22860"/>
        <dbReference type="ChEBI" id="CHEBI:15378"/>
        <dbReference type="ChEBI" id="CHEBI:30616"/>
        <dbReference type="ChEBI" id="CHEBI:33019"/>
        <dbReference type="ChEBI" id="CHEBI:57502"/>
        <dbReference type="ChEBI" id="CHEBI:58437"/>
        <dbReference type="EC" id="2.7.7.18"/>
    </reaction>
</comment>
<dbReference type="GO" id="GO:0009435">
    <property type="term" value="P:NAD+ biosynthetic process"/>
    <property type="evidence" value="ECO:0007669"/>
    <property type="project" value="UniProtKB-UniRule"/>
</dbReference>
<name>A0A133PSV5_9FIRM</name>
<evidence type="ECO:0000313" key="13">
    <source>
        <dbReference type="Proteomes" id="UP000070174"/>
    </source>
</evidence>
<protein>
    <recommendedName>
        <fullName evidence="10">Probable nicotinate-nucleotide adenylyltransferase</fullName>
        <ecNumber evidence="10">2.7.7.18</ecNumber>
    </recommendedName>
    <alternativeName>
        <fullName evidence="10">Deamido-NAD(+) diphosphorylase</fullName>
    </alternativeName>
    <alternativeName>
        <fullName evidence="10">Deamido-NAD(+) pyrophosphorylase</fullName>
    </alternativeName>
    <alternativeName>
        <fullName evidence="10">Nicotinate mononucleotide adenylyltransferase</fullName>
        <shortName evidence="10">NaMN adenylyltransferase</shortName>
    </alternativeName>
</protein>
<evidence type="ECO:0000256" key="5">
    <source>
        <dbReference type="ARBA" id="ARBA00022695"/>
    </source>
</evidence>
<keyword evidence="5 10" id="KW-0548">Nucleotidyltransferase</keyword>
<dbReference type="Proteomes" id="UP000070174">
    <property type="component" value="Unassembled WGS sequence"/>
</dbReference>
<evidence type="ECO:0000313" key="12">
    <source>
        <dbReference type="EMBL" id="KXA31862.1"/>
    </source>
</evidence>
<evidence type="ECO:0000256" key="3">
    <source>
        <dbReference type="ARBA" id="ARBA00022642"/>
    </source>
</evidence>
<evidence type="ECO:0000256" key="2">
    <source>
        <dbReference type="ARBA" id="ARBA00005019"/>
    </source>
</evidence>
<dbReference type="InterPro" id="IPR014729">
    <property type="entry name" value="Rossmann-like_a/b/a_fold"/>
</dbReference>
<dbReference type="CDD" id="cd02165">
    <property type="entry name" value="NMNAT"/>
    <property type="match status" value="1"/>
</dbReference>
<comment type="function">
    <text evidence="1 10">Catalyzes the reversible adenylation of nicotinate mononucleotide (NaMN) to nicotinic acid adenine dinucleotide (NaAD).</text>
</comment>
<feature type="domain" description="Cytidyltransferase-like" evidence="11">
    <location>
        <begin position="6"/>
        <end position="173"/>
    </location>
</feature>
<keyword evidence="8 10" id="KW-0520">NAD</keyword>
<evidence type="ECO:0000259" key="11">
    <source>
        <dbReference type="Pfam" id="PF01467"/>
    </source>
</evidence>
<evidence type="ECO:0000256" key="10">
    <source>
        <dbReference type="HAMAP-Rule" id="MF_00244"/>
    </source>
</evidence>
<dbReference type="PANTHER" id="PTHR39321">
    <property type="entry name" value="NICOTINATE-NUCLEOTIDE ADENYLYLTRANSFERASE-RELATED"/>
    <property type="match status" value="1"/>
</dbReference>
<accession>A0A133PSV5</accession>
<dbReference type="HAMAP" id="MF_00244">
    <property type="entry name" value="NaMN_adenylyltr"/>
    <property type="match status" value="1"/>
</dbReference>
<comment type="similarity">
    <text evidence="10">Belongs to the NadD family.</text>
</comment>
<dbReference type="InterPro" id="IPR004821">
    <property type="entry name" value="Cyt_trans-like"/>
</dbReference>
<keyword evidence="7 10" id="KW-0067">ATP-binding</keyword>
<keyword evidence="4 10" id="KW-0808">Transferase</keyword>
<sequence length="202" mass="23738">MKKYGIFGGSFNPIHYGHLMICEYIKEEMGLDKVIFIPTGNPPHKDLEVSAEDRYEMVRLAISPNPDFEISDIETTRDKMSYTVDTIRELKKIYKEEKLYFLIGLDSLFQLKTWMKIGDLSQEIEFVVALRPGYLDKEEINKEIDFLRENFGTKINLIKTPLYEISSTDLRDRIREGKSLRYLIPKKVLDYIEESGFYKVDL</sequence>
<dbReference type="UniPathway" id="UPA00253">
    <property type="reaction ID" value="UER00332"/>
</dbReference>
<keyword evidence="6 10" id="KW-0547">Nucleotide-binding</keyword>
<dbReference type="NCBIfam" id="TIGR00125">
    <property type="entry name" value="cyt_tran_rel"/>
    <property type="match status" value="1"/>
</dbReference>
<dbReference type="NCBIfam" id="NF000840">
    <property type="entry name" value="PRK00071.1-3"/>
    <property type="match status" value="1"/>
</dbReference>
<dbReference type="GO" id="GO:0004515">
    <property type="term" value="F:nicotinate-nucleotide adenylyltransferase activity"/>
    <property type="evidence" value="ECO:0007669"/>
    <property type="project" value="UniProtKB-UniRule"/>
</dbReference>
<dbReference type="Gene3D" id="3.40.50.620">
    <property type="entry name" value="HUPs"/>
    <property type="match status" value="1"/>
</dbReference>
<dbReference type="PANTHER" id="PTHR39321:SF3">
    <property type="entry name" value="PHOSPHOPANTETHEINE ADENYLYLTRANSFERASE"/>
    <property type="match status" value="1"/>
</dbReference>
<evidence type="ECO:0000256" key="4">
    <source>
        <dbReference type="ARBA" id="ARBA00022679"/>
    </source>
</evidence>
<dbReference type="NCBIfam" id="TIGR00482">
    <property type="entry name" value="nicotinate (nicotinamide) nucleotide adenylyltransferase"/>
    <property type="match status" value="1"/>
</dbReference>
<evidence type="ECO:0000256" key="1">
    <source>
        <dbReference type="ARBA" id="ARBA00002324"/>
    </source>
</evidence>
<proteinExistence type="inferred from homology"/>
<reference evidence="12 13" key="1">
    <citation type="submission" date="2016-01" db="EMBL/GenBank/DDBJ databases">
        <authorList>
            <person name="Oliw E.H."/>
        </authorList>
    </citation>
    <scope>NUCLEOTIDE SEQUENCE [LARGE SCALE GENOMIC DNA]</scope>
    <source>
        <strain evidence="12 13">CMW7756A</strain>
    </source>
</reference>
<evidence type="ECO:0000256" key="6">
    <source>
        <dbReference type="ARBA" id="ARBA00022741"/>
    </source>
</evidence>
<dbReference type="EC" id="2.7.7.18" evidence="10"/>
<dbReference type="InterPro" id="IPR005248">
    <property type="entry name" value="NadD/NMNAT"/>
</dbReference>
<keyword evidence="3 10" id="KW-0662">Pyridine nucleotide biosynthesis</keyword>
<dbReference type="EMBL" id="LRQE01000002">
    <property type="protein sequence ID" value="KXA31862.1"/>
    <property type="molecule type" value="Genomic_DNA"/>
</dbReference>